<keyword evidence="1" id="KW-0812">Transmembrane</keyword>
<evidence type="ECO:0000313" key="3">
    <source>
        <dbReference type="Proteomes" id="UP000835052"/>
    </source>
</evidence>
<comment type="caution">
    <text evidence="2">The sequence shown here is derived from an EMBL/GenBank/DDBJ whole genome shotgun (WGS) entry which is preliminary data.</text>
</comment>
<gene>
    <name evidence="2" type="ORF">CAUJ_LOCUS1571</name>
</gene>
<accession>A0A8S1GS75</accession>
<evidence type="ECO:0000313" key="2">
    <source>
        <dbReference type="EMBL" id="CAD6185652.1"/>
    </source>
</evidence>
<keyword evidence="3" id="KW-1185">Reference proteome</keyword>
<protein>
    <submittedName>
        <fullName evidence="2">Uncharacterized protein</fullName>
    </submittedName>
</protein>
<keyword evidence="1" id="KW-0472">Membrane</keyword>
<keyword evidence="1" id="KW-1133">Transmembrane helix</keyword>
<name>A0A8S1GS75_9PELO</name>
<reference evidence="2" key="1">
    <citation type="submission" date="2020-10" db="EMBL/GenBank/DDBJ databases">
        <authorList>
            <person name="Kikuchi T."/>
        </authorList>
    </citation>
    <scope>NUCLEOTIDE SEQUENCE</scope>
    <source>
        <strain evidence="2">NKZ352</strain>
    </source>
</reference>
<evidence type="ECO:0000256" key="1">
    <source>
        <dbReference type="SAM" id="Phobius"/>
    </source>
</evidence>
<proteinExistence type="predicted"/>
<dbReference type="EMBL" id="CAJGYM010000003">
    <property type="protein sequence ID" value="CAD6185652.1"/>
    <property type="molecule type" value="Genomic_DNA"/>
</dbReference>
<dbReference type="Proteomes" id="UP000835052">
    <property type="component" value="Unassembled WGS sequence"/>
</dbReference>
<dbReference type="AlphaFoldDB" id="A0A8S1GS75"/>
<organism evidence="2 3">
    <name type="scientific">Caenorhabditis auriculariae</name>
    <dbReference type="NCBI Taxonomy" id="2777116"/>
    <lineage>
        <taxon>Eukaryota</taxon>
        <taxon>Metazoa</taxon>
        <taxon>Ecdysozoa</taxon>
        <taxon>Nematoda</taxon>
        <taxon>Chromadorea</taxon>
        <taxon>Rhabditida</taxon>
        <taxon>Rhabditina</taxon>
        <taxon>Rhabditomorpha</taxon>
        <taxon>Rhabditoidea</taxon>
        <taxon>Rhabditidae</taxon>
        <taxon>Peloderinae</taxon>
        <taxon>Caenorhabditis</taxon>
    </lineage>
</organism>
<feature type="transmembrane region" description="Helical" evidence="1">
    <location>
        <begin position="92"/>
        <end position="111"/>
    </location>
</feature>
<sequence>MESFELNFQTTEERKVEEELRHARYEAGEELDSSKLAKLRKQRKNDIPDVKTIEGESFHTVSETSQSEWLDELGKNDDGCYWKNLFKSLSHYKYQIMIIALLAGSVTFIATRRRSLTSRK</sequence>